<name>W1PN15_AMBTC</name>
<evidence type="ECO:0000313" key="2">
    <source>
        <dbReference type="EMBL" id="ERN09106.1"/>
    </source>
</evidence>
<dbReference type="EMBL" id="KI393051">
    <property type="protein sequence ID" value="ERN09106.1"/>
    <property type="molecule type" value="Genomic_DNA"/>
</dbReference>
<dbReference type="HOGENOM" id="CLU_1888554_0_0_1"/>
<reference evidence="3" key="1">
    <citation type="journal article" date="2013" name="Science">
        <title>The Amborella genome and the evolution of flowering plants.</title>
        <authorList>
            <consortium name="Amborella Genome Project"/>
        </authorList>
    </citation>
    <scope>NUCLEOTIDE SEQUENCE [LARGE SCALE GENOMIC DNA]</scope>
</reference>
<evidence type="ECO:0000256" key="1">
    <source>
        <dbReference type="SAM" id="MobiDB-lite"/>
    </source>
</evidence>
<dbReference type="Gramene" id="ERN09106">
    <property type="protein sequence ID" value="ERN09106"/>
    <property type="gene ID" value="AMTR_s00014p00093810"/>
</dbReference>
<dbReference type="Proteomes" id="UP000017836">
    <property type="component" value="Unassembled WGS sequence"/>
</dbReference>
<proteinExistence type="predicted"/>
<accession>W1PN15</accession>
<dbReference type="AlphaFoldDB" id="W1PN15"/>
<keyword evidence="3" id="KW-1185">Reference proteome</keyword>
<protein>
    <submittedName>
        <fullName evidence="2">Uncharacterized protein</fullName>
    </submittedName>
</protein>
<evidence type="ECO:0000313" key="3">
    <source>
        <dbReference type="Proteomes" id="UP000017836"/>
    </source>
</evidence>
<sequence>MGEVIEIRGRMFKAGPQSRPPGSHQKQQTKEVNLDHPLLPTLFSIEQEKSPHVLSQGFPRLRLQSQHSILTPHELESKKNEHLLLNVLSKESPLKSHLLSHQLPSSRPRRIGKEASFVKRRVLFVIFLSPQRPGK</sequence>
<feature type="region of interest" description="Disordered" evidence="1">
    <location>
        <begin position="1"/>
        <end position="33"/>
    </location>
</feature>
<gene>
    <name evidence="2" type="ORF">AMTR_s00014p00093810</name>
</gene>
<organism evidence="2 3">
    <name type="scientific">Amborella trichopoda</name>
    <dbReference type="NCBI Taxonomy" id="13333"/>
    <lineage>
        <taxon>Eukaryota</taxon>
        <taxon>Viridiplantae</taxon>
        <taxon>Streptophyta</taxon>
        <taxon>Embryophyta</taxon>
        <taxon>Tracheophyta</taxon>
        <taxon>Spermatophyta</taxon>
        <taxon>Magnoliopsida</taxon>
        <taxon>Amborellales</taxon>
        <taxon>Amborellaceae</taxon>
        <taxon>Amborella</taxon>
    </lineage>
</organism>